<comment type="subcellular location">
    <subcellularLocation>
        <location evidence="1">Membrane</location>
        <topology evidence="1">Multi-pass membrane protein</topology>
    </subcellularLocation>
</comment>
<evidence type="ECO:0000256" key="1">
    <source>
        <dbReference type="ARBA" id="ARBA00004141"/>
    </source>
</evidence>
<dbReference type="GO" id="GO:0016020">
    <property type="term" value="C:membrane"/>
    <property type="evidence" value="ECO:0007669"/>
    <property type="project" value="UniProtKB-SubCell"/>
</dbReference>
<dbReference type="GO" id="GO:0015643">
    <property type="term" value="F:toxic substance binding"/>
    <property type="evidence" value="ECO:0007669"/>
    <property type="project" value="InterPro"/>
</dbReference>
<accession>A0A7I8VQJ7</accession>
<dbReference type="Pfam" id="PF06664">
    <property type="entry name" value="WLS-like_TM"/>
    <property type="match status" value="1"/>
</dbReference>
<organism evidence="7 8">
    <name type="scientific">Dimorphilus gyrociliatus</name>
    <dbReference type="NCBI Taxonomy" id="2664684"/>
    <lineage>
        <taxon>Eukaryota</taxon>
        <taxon>Metazoa</taxon>
        <taxon>Spiralia</taxon>
        <taxon>Lophotrochozoa</taxon>
        <taxon>Annelida</taxon>
        <taxon>Polychaeta</taxon>
        <taxon>Polychaeta incertae sedis</taxon>
        <taxon>Dinophilidae</taxon>
        <taxon>Dimorphilus</taxon>
    </lineage>
</organism>
<dbReference type="InterPro" id="IPR040416">
    <property type="entry name" value="TMEM181"/>
</dbReference>
<keyword evidence="3 5" id="KW-1133">Transmembrane helix</keyword>
<evidence type="ECO:0000313" key="7">
    <source>
        <dbReference type="EMBL" id="CAD5118563.1"/>
    </source>
</evidence>
<keyword evidence="8" id="KW-1185">Reference proteome</keyword>
<evidence type="ECO:0000313" key="8">
    <source>
        <dbReference type="Proteomes" id="UP000549394"/>
    </source>
</evidence>
<proteinExistence type="predicted"/>
<dbReference type="AlphaFoldDB" id="A0A7I8VQJ7"/>
<evidence type="ECO:0000256" key="4">
    <source>
        <dbReference type="ARBA" id="ARBA00023136"/>
    </source>
</evidence>
<protein>
    <submittedName>
        <fullName evidence="7">DgyrCDS7251</fullName>
    </submittedName>
</protein>
<dbReference type="PANTHER" id="PTHR31918">
    <property type="entry name" value="TRANSMEMBRANE PROTEIN 181"/>
    <property type="match status" value="1"/>
</dbReference>
<keyword evidence="4 5" id="KW-0472">Membrane</keyword>
<evidence type="ECO:0000259" key="6">
    <source>
        <dbReference type="Pfam" id="PF06664"/>
    </source>
</evidence>
<evidence type="ECO:0000256" key="2">
    <source>
        <dbReference type="ARBA" id="ARBA00022692"/>
    </source>
</evidence>
<dbReference type="EMBL" id="CAJFCJ010000009">
    <property type="protein sequence ID" value="CAD5118563.1"/>
    <property type="molecule type" value="Genomic_DNA"/>
</dbReference>
<dbReference type="Proteomes" id="UP000549394">
    <property type="component" value="Unassembled WGS sequence"/>
</dbReference>
<reference evidence="7 8" key="1">
    <citation type="submission" date="2020-08" db="EMBL/GenBank/DDBJ databases">
        <authorList>
            <person name="Hejnol A."/>
        </authorList>
    </citation>
    <scope>NUCLEOTIDE SEQUENCE [LARGE SCALE GENOMIC DNA]</scope>
</reference>
<evidence type="ECO:0000256" key="5">
    <source>
        <dbReference type="SAM" id="Phobius"/>
    </source>
</evidence>
<evidence type="ECO:0000256" key="3">
    <source>
        <dbReference type="ARBA" id="ARBA00022989"/>
    </source>
</evidence>
<sequence>MPYFDVRLKFLTVLMLIVVVVTITITSLRYGSSVLEENFVAELSTHYENSAEFLAFYGLLNFYLYTMAFVYSPAKNAVLESHFKDDPSLTMLNDSDEEVIYGAESEQQALTRKQFYDSEEEAFNN</sequence>
<dbReference type="InterPro" id="IPR047843">
    <property type="entry name" value="WLS-like_TM"/>
</dbReference>
<dbReference type="OrthoDB" id="28186at2759"/>
<feature type="domain" description="Wntless-like transmembrane" evidence="6">
    <location>
        <begin position="1"/>
        <end position="74"/>
    </location>
</feature>
<dbReference type="PANTHER" id="PTHR31918:SF1">
    <property type="entry name" value="TRANSMEMBRANE PROTEIN 181"/>
    <property type="match status" value="1"/>
</dbReference>
<gene>
    <name evidence="7" type="ORF">DGYR_LOCUS6920</name>
</gene>
<name>A0A7I8VQJ7_9ANNE</name>
<comment type="caution">
    <text evidence="7">The sequence shown here is derived from an EMBL/GenBank/DDBJ whole genome shotgun (WGS) entry which is preliminary data.</text>
</comment>
<keyword evidence="2 5" id="KW-0812">Transmembrane</keyword>
<feature type="transmembrane region" description="Helical" evidence="5">
    <location>
        <begin position="51"/>
        <end position="71"/>
    </location>
</feature>
<feature type="transmembrane region" description="Helical" evidence="5">
    <location>
        <begin position="12"/>
        <end position="31"/>
    </location>
</feature>